<feature type="region of interest" description="Disordered" evidence="1">
    <location>
        <begin position="219"/>
        <end position="271"/>
    </location>
</feature>
<accession>A0A6H5J1I5</accession>
<name>A0A6H5J1I5_9HYME</name>
<evidence type="ECO:0000313" key="2">
    <source>
        <dbReference type="EMBL" id="CAB0043844.1"/>
    </source>
</evidence>
<keyword evidence="3" id="KW-1185">Reference proteome</keyword>
<dbReference type="Proteomes" id="UP000479190">
    <property type="component" value="Unassembled WGS sequence"/>
</dbReference>
<feature type="region of interest" description="Disordered" evidence="1">
    <location>
        <begin position="1"/>
        <end position="43"/>
    </location>
</feature>
<feature type="region of interest" description="Disordered" evidence="1">
    <location>
        <begin position="351"/>
        <end position="381"/>
    </location>
</feature>
<dbReference type="EMBL" id="CADCXV010001350">
    <property type="protein sequence ID" value="CAB0043844.1"/>
    <property type="molecule type" value="Genomic_DNA"/>
</dbReference>
<dbReference type="AlphaFoldDB" id="A0A6H5J1I5"/>
<feature type="compositionally biased region" description="Low complexity" evidence="1">
    <location>
        <begin position="219"/>
        <end position="259"/>
    </location>
</feature>
<protein>
    <submittedName>
        <fullName evidence="2">Uncharacterized protein</fullName>
    </submittedName>
</protein>
<reference evidence="2 3" key="1">
    <citation type="submission" date="2020-02" db="EMBL/GenBank/DDBJ databases">
        <authorList>
            <person name="Ferguson B K."/>
        </authorList>
    </citation>
    <scope>NUCLEOTIDE SEQUENCE [LARGE SCALE GENOMIC DNA]</scope>
</reference>
<feature type="compositionally biased region" description="Polar residues" evidence="1">
    <location>
        <begin position="16"/>
        <end position="40"/>
    </location>
</feature>
<sequence>MVSNRENIDDFMPSDMTYQQTPSVPKQTSCIIKASSPPSTESDKVKDSQWAIYFSSLLPHTRRVENINKLDMCNEINKIVNKFAYDMQPAKPKQSVVSPPFWPYPFLQGNMEPTTFLHYPNNVVKEEAITPPRKKRNKIIHRKRAINYDDGSSDDDCIVIDDKFVTVKQEKPSRPKIRTPTLHSQPSNGNFVTIELMQQQIQKAFEMVVPQLQQLNTSPQLQQHQQQQQQQQQQHSKVATTTTTSAAAAAAAATTTTTTQHRQLQDQLHGELTRQSPNALSFVSKLNMAPTSFWRTYTQISPRSLSFVSKLDLGFDQICKKIFKRLMSQDLMITCRPSAVRGSLRPVGRASRTFRRPRHSLRGRLRENASGASDSRNSPRSRCLSDLVGLLALLHEVRPSGSPSDVDWRMGIAMLRVYLRRLEASRPLSPPWPVYVAEATGCHQEDWDPEVSGVLCSVCNRRLDAPPPAAQEAVPTIEFPDDEVEIPTYERAQIVHLPQKLCRNSGGTRCRVSTARFRKSTNFERKLNSKMQKQIIAFTSLLASSTAASFQRACGGGRITSSCLWRGARVSSDHEAKKKRILRTDLTVGLPEISPIPSGSRTRSGRCIKKRQSTQIEDESSEESILQRDEHGMRMKNFNLKKLSKWLSAQADILLQQRSVMRKRCTRHLREEVNKRFGQDFQIIITKINSKLYKQTGPRLRPDFLLVQAVRSSIYVASTCVSGFYFSINCCCCSVASSSPDGGIYNYGAGRYGGSRIYIQRHRAAAFAFRAPVDNISARAATATCARVSVHAALGEQLSATLELLLNALYKPALA</sequence>
<feature type="compositionally biased region" description="Polar residues" evidence="1">
    <location>
        <begin position="370"/>
        <end position="380"/>
    </location>
</feature>
<evidence type="ECO:0000256" key="1">
    <source>
        <dbReference type="SAM" id="MobiDB-lite"/>
    </source>
</evidence>
<feature type="compositionally biased region" description="Basic residues" evidence="1">
    <location>
        <begin position="352"/>
        <end position="363"/>
    </location>
</feature>
<gene>
    <name evidence="2" type="ORF">TBRA_LOCUS15432</name>
</gene>
<evidence type="ECO:0000313" key="3">
    <source>
        <dbReference type="Proteomes" id="UP000479190"/>
    </source>
</evidence>
<organism evidence="2 3">
    <name type="scientific">Trichogramma brassicae</name>
    <dbReference type="NCBI Taxonomy" id="86971"/>
    <lineage>
        <taxon>Eukaryota</taxon>
        <taxon>Metazoa</taxon>
        <taxon>Ecdysozoa</taxon>
        <taxon>Arthropoda</taxon>
        <taxon>Hexapoda</taxon>
        <taxon>Insecta</taxon>
        <taxon>Pterygota</taxon>
        <taxon>Neoptera</taxon>
        <taxon>Endopterygota</taxon>
        <taxon>Hymenoptera</taxon>
        <taxon>Apocrita</taxon>
        <taxon>Proctotrupomorpha</taxon>
        <taxon>Chalcidoidea</taxon>
        <taxon>Trichogrammatidae</taxon>
        <taxon>Trichogramma</taxon>
    </lineage>
</organism>
<proteinExistence type="predicted"/>